<dbReference type="PROSITE" id="PS00072">
    <property type="entry name" value="ACYL_COA_DH_1"/>
    <property type="match status" value="1"/>
</dbReference>
<dbReference type="AlphaFoldDB" id="A0A1I3L1P6"/>
<dbReference type="OrthoDB" id="9802447at2"/>
<dbReference type="InterPro" id="IPR046373">
    <property type="entry name" value="Acyl-CoA_Oxase/DH_mid-dom_sf"/>
</dbReference>
<keyword evidence="11" id="KW-1185">Reference proteome</keyword>
<evidence type="ECO:0000313" key="11">
    <source>
        <dbReference type="Proteomes" id="UP000199518"/>
    </source>
</evidence>
<dbReference type="Gene3D" id="2.40.110.10">
    <property type="entry name" value="Butyryl-CoA Dehydrogenase, subunit A, domain 2"/>
    <property type="match status" value="1"/>
</dbReference>
<dbReference type="Pfam" id="PF02771">
    <property type="entry name" value="Acyl-CoA_dh_N"/>
    <property type="match status" value="1"/>
</dbReference>
<feature type="domain" description="Acyl-CoA dehydrogenase/oxidase C-terminal" evidence="7">
    <location>
        <begin position="320"/>
        <end position="462"/>
    </location>
</feature>
<dbReference type="SUPFAM" id="SSF47203">
    <property type="entry name" value="Acyl-CoA dehydrogenase C-terminal domain-like"/>
    <property type="match status" value="1"/>
</dbReference>
<dbReference type="Pfam" id="PF02770">
    <property type="entry name" value="Acyl-CoA_dh_M"/>
    <property type="match status" value="1"/>
</dbReference>
<dbReference type="Proteomes" id="UP000199518">
    <property type="component" value="Unassembled WGS sequence"/>
</dbReference>
<dbReference type="SUPFAM" id="SSF56645">
    <property type="entry name" value="Acyl-CoA dehydrogenase NM domain-like"/>
    <property type="match status" value="1"/>
</dbReference>
<dbReference type="InterPro" id="IPR006091">
    <property type="entry name" value="Acyl-CoA_Oxase/DH_mid-dom"/>
</dbReference>
<evidence type="ECO:0000256" key="2">
    <source>
        <dbReference type="ARBA" id="ARBA00009347"/>
    </source>
</evidence>
<feature type="compositionally biased region" description="Basic and acidic residues" evidence="6">
    <location>
        <begin position="1"/>
        <end position="12"/>
    </location>
</feature>
<keyword evidence="5" id="KW-0560">Oxidoreductase</keyword>
<evidence type="ECO:0000256" key="3">
    <source>
        <dbReference type="ARBA" id="ARBA00022630"/>
    </source>
</evidence>
<protein>
    <submittedName>
        <fullName evidence="10">Acyl-CoA dehydrogenase</fullName>
    </submittedName>
</protein>
<evidence type="ECO:0000259" key="9">
    <source>
        <dbReference type="Pfam" id="PF02771"/>
    </source>
</evidence>
<dbReference type="GO" id="GO:0003995">
    <property type="term" value="F:acyl-CoA dehydrogenase activity"/>
    <property type="evidence" value="ECO:0007669"/>
    <property type="project" value="InterPro"/>
</dbReference>
<dbReference type="InterPro" id="IPR006089">
    <property type="entry name" value="Acyl-CoA_DH_CS"/>
</dbReference>
<evidence type="ECO:0000256" key="4">
    <source>
        <dbReference type="ARBA" id="ARBA00022827"/>
    </source>
</evidence>
<dbReference type="InterPro" id="IPR009075">
    <property type="entry name" value="AcylCo_DH/oxidase_C"/>
</dbReference>
<evidence type="ECO:0000259" key="7">
    <source>
        <dbReference type="Pfam" id="PF00441"/>
    </source>
</evidence>
<name>A0A1I3L1P6_9PLAN</name>
<comment type="similarity">
    <text evidence="2 5">Belongs to the acyl-CoA dehydrogenase family.</text>
</comment>
<dbReference type="InterPro" id="IPR013786">
    <property type="entry name" value="AcylCoA_DH/ox_N"/>
</dbReference>
<accession>A0A1I3L1P6</accession>
<dbReference type="PANTHER" id="PTHR43884">
    <property type="entry name" value="ACYL-COA DEHYDROGENASE"/>
    <property type="match status" value="1"/>
</dbReference>
<organism evidence="10 11">
    <name type="scientific">Planctomicrobium piriforme</name>
    <dbReference type="NCBI Taxonomy" id="1576369"/>
    <lineage>
        <taxon>Bacteria</taxon>
        <taxon>Pseudomonadati</taxon>
        <taxon>Planctomycetota</taxon>
        <taxon>Planctomycetia</taxon>
        <taxon>Planctomycetales</taxon>
        <taxon>Planctomycetaceae</taxon>
        <taxon>Planctomicrobium</taxon>
    </lineage>
</organism>
<feature type="compositionally biased region" description="Pro residues" evidence="6">
    <location>
        <begin position="18"/>
        <end position="27"/>
    </location>
</feature>
<comment type="cofactor">
    <cofactor evidence="1 5">
        <name>FAD</name>
        <dbReference type="ChEBI" id="CHEBI:57692"/>
    </cofactor>
</comment>
<reference evidence="11" key="1">
    <citation type="submission" date="2016-10" db="EMBL/GenBank/DDBJ databases">
        <authorList>
            <person name="Varghese N."/>
            <person name="Submissions S."/>
        </authorList>
    </citation>
    <scope>NUCLEOTIDE SEQUENCE [LARGE SCALE GENOMIC DNA]</scope>
    <source>
        <strain evidence="11">DSM 26348</strain>
    </source>
</reference>
<sequence>MSTIIRDDEERLAQSSPEPRPVTPPVNAPSFAETAMRLGGKSEDEARRMGAVDAADERVEEMFDPRYQTAASPIHRAIWDRSLPFDHFTFPDPPRRPSAAAAEVMEASYQIVRRHVEAGTMIDRSNGKIPDNVFEELAAAGYWGLLVDQKYGGYGASFSQFAPFLTRMATVDPTIAGLASVHACIGAVDPVQTFGNEEQKRRFLPKLASGQALSAFALTEPGAGSDLTALRTHAVLEGDEFLLYGEKLFITNVRPGRTVGVVCLIDDTPAVLIVDLPPTETDEFQLKKYGLYALKHAYNQGIIFNGLRVPAKNLLDPGRGDGLTIAYHGLNRGRVALCANASGTMRMMLANLLPWAQFRETYGEAIVKRELVRRRIGHLAGLIVACDALTQWTASLLDLGFRGEMECIIAKIFGSEAQKEATIELSMKTHGGRSFLHGHWFGDNVHDLLAPCIYEGEGEMLGMAFFKSLVKEHGRKYFEPIGRTLHDQGIKTPDLMNPSHAWALREPLMHYARWFAEEGARVYLTHADASGVKRARSANKGERRVLDSLDQHLNFSASFLRRSRLEISGVMRKYQLKLPDRQCRMAELSARVQAAVVMLCTSLYGVRQADPLTRAAANVACTSLRHKLDGKRYSDGELRALTSLGTKIADGGFEQIAGIPVAEILMPYSKG</sequence>
<proteinExistence type="inferred from homology"/>
<dbReference type="STRING" id="1576369.SAMN05421753_112103"/>
<evidence type="ECO:0000256" key="1">
    <source>
        <dbReference type="ARBA" id="ARBA00001974"/>
    </source>
</evidence>
<dbReference type="GO" id="GO:0050660">
    <property type="term" value="F:flavin adenine dinucleotide binding"/>
    <property type="evidence" value="ECO:0007669"/>
    <property type="project" value="InterPro"/>
</dbReference>
<keyword evidence="4 5" id="KW-0274">FAD</keyword>
<feature type="region of interest" description="Disordered" evidence="6">
    <location>
        <begin position="1"/>
        <end position="29"/>
    </location>
</feature>
<dbReference type="RefSeq" id="WP_092051871.1">
    <property type="nucleotide sequence ID" value="NZ_FOQD01000012.1"/>
</dbReference>
<evidence type="ECO:0000256" key="5">
    <source>
        <dbReference type="RuleBase" id="RU362125"/>
    </source>
</evidence>
<evidence type="ECO:0000313" key="10">
    <source>
        <dbReference type="EMBL" id="SFI78315.1"/>
    </source>
</evidence>
<dbReference type="Gene3D" id="1.10.540.10">
    <property type="entry name" value="Acyl-CoA dehydrogenase/oxidase, N-terminal domain"/>
    <property type="match status" value="1"/>
</dbReference>
<dbReference type="EMBL" id="FOQD01000012">
    <property type="protein sequence ID" value="SFI78315.1"/>
    <property type="molecule type" value="Genomic_DNA"/>
</dbReference>
<evidence type="ECO:0000259" key="8">
    <source>
        <dbReference type="Pfam" id="PF02770"/>
    </source>
</evidence>
<keyword evidence="3 5" id="KW-0285">Flavoprotein</keyword>
<feature type="domain" description="Acyl-CoA oxidase/dehydrogenase middle" evidence="8">
    <location>
        <begin position="215"/>
        <end position="275"/>
    </location>
</feature>
<gene>
    <name evidence="10" type="ORF">SAMN05421753_112103</name>
</gene>
<dbReference type="PANTHER" id="PTHR43884:SF12">
    <property type="entry name" value="ISOVALERYL-COA DEHYDROGENASE, MITOCHONDRIAL-RELATED"/>
    <property type="match status" value="1"/>
</dbReference>
<evidence type="ECO:0000256" key="6">
    <source>
        <dbReference type="SAM" id="MobiDB-lite"/>
    </source>
</evidence>
<dbReference type="Pfam" id="PF00441">
    <property type="entry name" value="Acyl-CoA_dh_1"/>
    <property type="match status" value="1"/>
</dbReference>
<feature type="domain" description="Acyl-CoA dehydrogenase/oxidase N-terminal" evidence="9">
    <location>
        <begin position="110"/>
        <end position="211"/>
    </location>
</feature>
<dbReference type="InterPro" id="IPR009100">
    <property type="entry name" value="AcylCoA_DH/oxidase_NM_dom_sf"/>
</dbReference>
<dbReference type="CDD" id="cd00567">
    <property type="entry name" value="ACAD"/>
    <property type="match status" value="1"/>
</dbReference>
<dbReference type="InterPro" id="IPR037069">
    <property type="entry name" value="AcylCoA_DH/ox_N_sf"/>
</dbReference>
<dbReference type="Gene3D" id="1.20.140.10">
    <property type="entry name" value="Butyryl-CoA Dehydrogenase, subunit A, domain 3"/>
    <property type="match status" value="1"/>
</dbReference>
<dbReference type="InterPro" id="IPR036250">
    <property type="entry name" value="AcylCo_DH-like_C"/>
</dbReference>